<dbReference type="AlphaFoldDB" id="A0ABC8XE63"/>
<feature type="compositionally biased region" description="Low complexity" evidence="2">
    <location>
        <begin position="1"/>
        <end position="14"/>
    </location>
</feature>
<dbReference type="Pfam" id="PF24670">
    <property type="entry name" value="DUF7653"/>
    <property type="match status" value="1"/>
</dbReference>
<gene>
    <name evidence="4" type="ORF">URODEC1_LOCUS21683</name>
</gene>
<proteinExistence type="predicted"/>
<reference evidence="5" key="1">
    <citation type="submission" date="2024-06" db="EMBL/GenBank/DDBJ databases">
        <authorList>
            <person name="Ryan C."/>
        </authorList>
    </citation>
    <scope>NUCLEOTIDE SEQUENCE [LARGE SCALE GENOMIC DNA]</scope>
</reference>
<keyword evidence="5" id="KW-1185">Reference proteome</keyword>
<dbReference type="EMBL" id="OZ075124">
    <property type="protein sequence ID" value="CAL4922404.1"/>
    <property type="molecule type" value="Genomic_DNA"/>
</dbReference>
<organism evidence="4 5">
    <name type="scientific">Urochloa decumbens</name>
    <dbReference type="NCBI Taxonomy" id="240449"/>
    <lineage>
        <taxon>Eukaryota</taxon>
        <taxon>Viridiplantae</taxon>
        <taxon>Streptophyta</taxon>
        <taxon>Embryophyta</taxon>
        <taxon>Tracheophyta</taxon>
        <taxon>Spermatophyta</taxon>
        <taxon>Magnoliopsida</taxon>
        <taxon>Liliopsida</taxon>
        <taxon>Poales</taxon>
        <taxon>Poaceae</taxon>
        <taxon>PACMAD clade</taxon>
        <taxon>Panicoideae</taxon>
        <taxon>Panicodae</taxon>
        <taxon>Paniceae</taxon>
        <taxon>Melinidinae</taxon>
        <taxon>Urochloa</taxon>
    </lineage>
</organism>
<dbReference type="PANTHER" id="PTHR47491">
    <property type="entry name" value="CAP-GLY DOMAIN LINKER"/>
    <property type="match status" value="1"/>
</dbReference>
<evidence type="ECO:0000259" key="3">
    <source>
        <dbReference type="Pfam" id="PF24670"/>
    </source>
</evidence>
<evidence type="ECO:0000256" key="1">
    <source>
        <dbReference type="SAM" id="Coils"/>
    </source>
</evidence>
<dbReference type="Gene3D" id="1.10.287.1490">
    <property type="match status" value="1"/>
</dbReference>
<dbReference type="PANTHER" id="PTHR47491:SF5">
    <property type="entry name" value="CAP-GLY DOMAIN LINKER"/>
    <property type="match status" value="1"/>
</dbReference>
<accession>A0ABC8XE63</accession>
<dbReference type="Proteomes" id="UP001497457">
    <property type="component" value="Chromosome 14rd"/>
</dbReference>
<feature type="region of interest" description="Disordered" evidence="2">
    <location>
        <begin position="1"/>
        <end position="73"/>
    </location>
</feature>
<dbReference type="InterPro" id="IPR056070">
    <property type="entry name" value="DUF7653"/>
</dbReference>
<name>A0ABC8XE63_9POAL</name>
<feature type="coiled-coil region" evidence="1">
    <location>
        <begin position="804"/>
        <end position="908"/>
    </location>
</feature>
<evidence type="ECO:0000313" key="5">
    <source>
        <dbReference type="Proteomes" id="UP001497457"/>
    </source>
</evidence>
<protein>
    <recommendedName>
        <fullName evidence="3">DUF7653 domain-containing protein</fullName>
    </recommendedName>
</protein>
<sequence length="949" mass="108625">MRRFFAFRSSTSSAGNGKEASTNDAMNENKVDEGGTRSVPRSPGTRSFRSRSRHSASRNEESSHPQLRRSFSFSSSAIDRSLDEQMMSHSRDIPFSMSNDSDAPGHFREVECYTCSPERHPSRREYTIKVPNSHGFQETDSSYSRCQSCSTGHSPVSSPVALKCRPARLTNLLNKNEVLDLYIDGEQEVTRLNEKHNQIFPIRSTALYLGQGRPPRPHSTAPSSPKLRKEIIESPSNIDTDDAWHCQLAYEGTNGTCKVASMCHGGGHDARHFEVSSEKLSHFEESRSQTMSNVEDIYEDLQDVRPPSPFFYSSSTDPFSSATSRYFVADVSCHEESHDVHDFSLERDTDEKLLQRAKEVDACFMVPPVENSKLNGLRDKRLDSTEMLQLIQGLIEDRKTLASELSSQIKARLTERFANKEEYRRSKLELETRTRRLEKDKIDIQNTLERELDRRSNDWSDKLERFQSEEQRLRERVRELAEQNVSFQREITSLESYKVDATSRIKRLELQNNDIDNELQKVKDDRDNLHSSLLESHDNLAQAIEEREKIREFLKDKEEGNKALHKIIARLQRASNEQEKTITGLRQGFSTELEKRAAGNSDTTTRMQMELNRLTGVEQNLRRQIQSCTLEMESLRQENVGILNRLQRGEDGANFSTIRLDQELHARVDSLQTQALSLLDDASQLCAKLLELIKSKSSENNSDVDALVVIEHTLKYESMKGGIDNIKQRLRSIKSLLMENQNKEETRPSAGGCLLGQEKLSRDGIEIKLREEAIISRVLKENILSKELDIEQLQSDLAASLRIQDVLQNEIQRVQDELRCLTHKSKHLEVQVSKKDGTINQIEQDYQESAKELTALRCMLKTVGAERDVSWRESEQLRRTVTGLQNEVASLKQKITSLNEDIALKESEILLREGEMSILRDTIDKPFDIICSPRSMKQFGMEQICAEYI</sequence>
<keyword evidence="1" id="KW-0175">Coiled coil</keyword>
<evidence type="ECO:0000256" key="2">
    <source>
        <dbReference type="SAM" id="MobiDB-lite"/>
    </source>
</evidence>
<feature type="domain" description="DUF7653" evidence="3">
    <location>
        <begin position="619"/>
        <end position="740"/>
    </location>
</feature>
<feature type="coiled-coil region" evidence="1">
    <location>
        <begin position="420"/>
        <end position="525"/>
    </location>
</feature>
<evidence type="ECO:0000313" key="4">
    <source>
        <dbReference type="EMBL" id="CAL4922404.1"/>
    </source>
</evidence>
<reference evidence="4 5" key="2">
    <citation type="submission" date="2024-10" db="EMBL/GenBank/DDBJ databases">
        <authorList>
            <person name="Ryan C."/>
        </authorList>
    </citation>
    <scope>NUCLEOTIDE SEQUENCE [LARGE SCALE GENOMIC DNA]</scope>
</reference>